<sequence length="479" mass="53375">MAAVKAARLLSRRAHVLPGQLHVTELFFEVPKNHARPEAGTLTLFGRSVRKHERPIVPLSAADLASKEKLPYLVYLEGGPGFGNREPQNHALTQVALSRGYQVLYLDYRGTGLSTPVNADSVVAQGGAQKQADYLKLFRATSIVRDLEAVRLCLTEDFDEDKKTWSIFGQSFGGFVGLTYLSKYPKGLREAFLTGGLAPVKRTADEVYTATYKKLTERNAAYYKKYPEDIPAVRRLTDYIHWLHLEGTGIPLPSGGNLTVPLFLTLGLAFGGHGGLDEVHSLILRLATDLGQFRKFTRASLAAFESHISFDTHPIYAILHEAIYNTKQKGAPASDWAAYRVGRALKPFAWLDDAPAFLQSTPATDPLYFSGEMVYPFHFDGTTGPELARLKEAADILAATDEWDEDLYDEAQLRRNNVPVYAVSYVDDMYVDFELARETAALVRGIKVRETNGWYHDAVRSKSEEVFAALFKLRDDCVD</sequence>
<evidence type="ECO:0000256" key="2">
    <source>
        <dbReference type="ARBA" id="ARBA00022801"/>
    </source>
</evidence>
<accession>A0AAN6PRJ4</accession>
<dbReference type="PRINTS" id="PR00793">
    <property type="entry name" value="PROAMNOPTASE"/>
</dbReference>
<name>A0AAN6PRJ4_9PEZI</name>
<protein>
    <submittedName>
        <fullName evidence="4">Alpha/Beta hydrolase protein</fullName>
    </submittedName>
</protein>
<feature type="domain" description="AB hydrolase-1" evidence="3">
    <location>
        <begin position="73"/>
        <end position="223"/>
    </location>
</feature>
<dbReference type="InterPro" id="IPR029058">
    <property type="entry name" value="AB_hydrolase_fold"/>
</dbReference>
<dbReference type="EMBL" id="MU854325">
    <property type="protein sequence ID" value="KAK4043636.1"/>
    <property type="molecule type" value="Genomic_DNA"/>
</dbReference>
<reference evidence="5" key="1">
    <citation type="journal article" date="2023" name="Mol. Phylogenet. Evol.">
        <title>Genome-scale phylogeny and comparative genomics of the fungal order Sordariales.</title>
        <authorList>
            <person name="Hensen N."/>
            <person name="Bonometti L."/>
            <person name="Westerberg I."/>
            <person name="Brannstrom I.O."/>
            <person name="Guillou S."/>
            <person name="Cros-Aarteil S."/>
            <person name="Calhoun S."/>
            <person name="Haridas S."/>
            <person name="Kuo A."/>
            <person name="Mondo S."/>
            <person name="Pangilinan J."/>
            <person name="Riley R."/>
            <person name="LaButti K."/>
            <person name="Andreopoulos B."/>
            <person name="Lipzen A."/>
            <person name="Chen C."/>
            <person name="Yan M."/>
            <person name="Daum C."/>
            <person name="Ng V."/>
            <person name="Clum A."/>
            <person name="Steindorff A."/>
            <person name="Ohm R.A."/>
            <person name="Martin F."/>
            <person name="Silar P."/>
            <person name="Natvig D.O."/>
            <person name="Lalanne C."/>
            <person name="Gautier V."/>
            <person name="Ament-Velasquez S.L."/>
            <person name="Kruys A."/>
            <person name="Hutchinson M.I."/>
            <person name="Powell A.J."/>
            <person name="Barry K."/>
            <person name="Miller A.N."/>
            <person name="Grigoriev I.V."/>
            <person name="Debuchy R."/>
            <person name="Gladieux P."/>
            <person name="Hiltunen Thoren M."/>
            <person name="Johannesson H."/>
        </authorList>
    </citation>
    <scope>NUCLEOTIDE SEQUENCE [LARGE SCALE GENOMIC DNA]</scope>
    <source>
        <strain evidence="5">CBS 284.82</strain>
    </source>
</reference>
<dbReference type="InterPro" id="IPR000073">
    <property type="entry name" value="AB_hydrolase_1"/>
</dbReference>
<evidence type="ECO:0000256" key="1">
    <source>
        <dbReference type="ARBA" id="ARBA00010088"/>
    </source>
</evidence>
<comment type="caution">
    <text evidence="4">The sequence shown here is derived from an EMBL/GenBank/DDBJ whole genome shotgun (WGS) entry which is preliminary data.</text>
</comment>
<dbReference type="GO" id="GO:0008233">
    <property type="term" value="F:peptidase activity"/>
    <property type="evidence" value="ECO:0007669"/>
    <property type="project" value="InterPro"/>
</dbReference>
<evidence type="ECO:0000313" key="5">
    <source>
        <dbReference type="Proteomes" id="UP001303115"/>
    </source>
</evidence>
<keyword evidence="5" id="KW-1185">Reference proteome</keyword>
<proteinExistence type="inferred from homology"/>
<dbReference type="Gene3D" id="3.40.50.1820">
    <property type="entry name" value="alpha/beta hydrolase"/>
    <property type="match status" value="2"/>
</dbReference>
<keyword evidence="2 4" id="KW-0378">Hydrolase</keyword>
<comment type="similarity">
    <text evidence="1">Belongs to the peptidase S33 family.</text>
</comment>
<dbReference type="GO" id="GO:0006508">
    <property type="term" value="P:proteolysis"/>
    <property type="evidence" value="ECO:0007669"/>
    <property type="project" value="InterPro"/>
</dbReference>
<dbReference type="SUPFAM" id="SSF53474">
    <property type="entry name" value="alpha/beta-Hydrolases"/>
    <property type="match status" value="2"/>
</dbReference>
<dbReference type="InterPro" id="IPR051601">
    <property type="entry name" value="Serine_prot/Carboxylest_S33"/>
</dbReference>
<dbReference type="AlphaFoldDB" id="A0AAN6PRJ4"/>
<dbReference type="PANTHER" id="PTHR43248">
    <property type="entry name" value="2-SUCCINYL-6-HYDROXY-2,4-CYCLOHEXADIENE-1-CARBOXYLATE SYNTHASE"/>
    <property type="match status" value="1"/>
</dbReference>
<dbReference type="InterPro" id="IPR002410">
    <property type="entry name" value="Peptidase_S33"/>
</dbReference>
<evidence type="ECO:0000259" key="3">
    <source>
        <dbReference type="Pfam" id="PF00561"/>
    </source>
</evidence>
<gene>
    <name evidence="4" type="ORF">C8A01DRAFT_32159</name>
</gene>
<dbReference type="PANTHER" id="PTHR43248:SF2">
    <property type="entry name" value="PROLYL AMINOPEPTIDASE"/>
    <property type="match status" value="1"/>
</dbReference>
<dbReference type="Proteomes" id="UP001303115">
    <property type="component" value="Unassembled WGS sequence"/>
</dbReference>
<organism evidence="4 5">
    <name type="scientific">Parachaetomium inaequale</name>
    <dbReference type="NCBI Taxonomy" id="2588326"/>
    <lineage>
        <taxon>Eukaryota</taxon>
        <taxon>Fungi</taxon>
        <taxon>Dikarya</taxon>
        <taxon>Ascomycota</taxon>
        <taxon>Pezizomycotina</taxon>
        <taxon>Sordariomycetes</taxon>
        <taxon>Sordariomycetidae</taxon>
        <taxon>Sordariales</taxon>
        <taxon>Chaetomiaceae</taxon>
        <taxon>Parachaetomium</taxon>
    </lineage>
</organism>
<evidence type="ECO:0000313" key="4">
    <source>
        <dbReference type="EMBL" id="KAK4043636.1"/>
    </source>
</evidence>
<dbReference type="Pfam" id="PF00561">
    <property type="entry name" value="Abhydrolase_1"/>
    <property type="match status" value="1"/>
</dbReference>